<dbReference type="AlphaFoldDB" id="A0A845QQI1"/>
<dbReference type="Proteomes" id="UP000446866">
    <property type="component" value="Unassembled WGS sequence"/>
</dbReference>
<dbReference type="InterPro" id="IPR029058">
    <property type="entry name" value="AB_hydrolase_fold"/>
</dbReference>
<keyword evidence="1" id="KW-0378">Hydrolase</keyword>
<dbReference type="GO" id="GO:0004252">
    <property type="term" value="F:serine-type endopeptidase activity"/>
    <property type="evidence" value="ECO:0007669"/>
    <property type="project" value="TreeGrafter"/>
</dbReference>
<protein>
    <submittedName>
        <fullName evidence="3">S9 family peptidase</fullName>
    </submittedName>
</protein>
<dbReference type="Pfam" id="PF00326">
    <property type="entry name" value="Peptidase_S9"/>
    <property type="match status" value="1"/>
</dbReference>
<dbReference type="GO" id="GO:0006508">
    <property type="term" value="P:proteolysis"/>
    <property type="evidence" value="ECO:0007669"/>
    <property type="project" value="InterPro"/>
</dbReference>
<organism evidence="3 4">
    <name type="scientific">Anaerotruncus colihominis</name>
    <dbReference type="NCBI Taxonomy" id="169435"/>
    <lineage>
        <taxon>Bacteria</taxon>
        <taxon>Bacillati</taxon>
        <taxon>Bacillota</taxon>
        <taxon>Clostridia</taxon>
        <taxon>Eubacteriales</taxon>
        <taxon>Oscillospiraceae</taxon>
        <taxon>Anaerotruncus</taxon>
    </lineage>
</organism>
<dbReference type="RefSeq" id="WP_160203234.1">
    <property type="nucleotide sequence ID" value="NZ_QXWK01000045.1"/>
</dbReference>
<evidence type="ECO:0000259" key="2">
    <source>
        <dbReference type="Pfam" id="PF00326"/>
    </source>
</evidence>
<reference evidence="3 4" key="1">
    <citation type="submission" date="2018-08" db="EMBL/GenBank/DDBJ databases">
        <title>Murine metabolic-syndrome-specific gut microbial biobank.</title>
        <authorList>
            <person name="Liu C."/>
        </authorList>
    </citation>
    <scope>NUCLEOTIDE SEQUENCE [LARGE SCALE GENOMIC DNA]</scope>
    <source>
        <strain evidence="3 4">28</strain>
    </source>
</reference>
<dbReference type="SUPFAM" id="SSF53474">
    <property type="entry name" value="alpha/beta-Hydrolases"/>
    <property type="match status" value="1"/>
</dbReference>
<dbReference type="SUPFAM" id="SSF69304">
    <property type="entry name" value="Tricorn protease N-terminal domain"/>
    <property type="match status" value="1"/>
</dbReference>
<evidence type="ECO:0000256" key="1">
    <source>
        <dbReference type="ARBA" id="ARBA00022801"/>
    </source>
</evidence>
<evidence type="ECO:0000313" key="4">
    <source>
        <dbReference type="Proteomes" id="UP000446866"/>
    </source>
</evidence>
<dbReference type="PANTHER" id="PTHR42776:SF27">
    <property type="entry name" value="DIPEPTIDYL PEPTIDASE FAMILY MEMBER 6"/>
    <property type="match status" value="1"/>
</dbReference>
<gene>
    <name evidence="3" type="ORF">D0435_15025</name>
</gene>
<accession>A0A845QQI1</accession>
<dbReference type="InterPro" id="IPR001375">
    <property type="entry name" value="Peptidase_S9_cat"/>
</dbReference>
<dbReference type="PANTHER" id="PTHR42776">
    <property type="entry name" value="SERINE PEPTIDASE S9 FAMILY MEMBER"/>
    <property type="match status" value="1"/>
</dbReference>
<feature type="domain" description="Peptidase S9 prolyl oligopeptidase catalytic" evidence="2">
    <location>
        <begin position="460"/>
        <end position="669"/>
    </location>
</feature>
<comment type="caution">
    <text evidence="3">The sequence shown here is derived from an EMBL/GenBank/DDBJ whole genome shotgun (WGS) entry which is preliminary data.</text>
</comment>
<proteinExistence type="predicted"/>
<dbReference type="EMBL" id="QXWK01000045">
    <property type="protein sequence ID" value="NBH62953.1"/>
    <property type="molecule type" value="Genomic_DNA"/>
</dbReference>
<sequence length="669" mass="76107">MMKKKIGADFFAEFTNLCGFERKETKILYTKSKTVGNGYGTDLWLLDTEMEKSRKVLDDVEFDLYRWDGEEIIFTALLAEEDIALADKGVPLTCFYRLNPATGRRTLLMKVYKNILDFYKIDENRYVLLCDDSLHEDDYMKKAAGDLQRFAEIKAEESDYFIAEEVPFWYNGVGYCDGARGRMFLWENGELTQISPDSLSVTGMKGWRSQYVVYFGMASGGVQNTTGRLYRYDIQSKAVTALDESDTYVYTYVDTLSDDEIFVCRNDRKLHGEYQDEYIDLLNLRDGSYLRKNSLGDYHIYDSVVCDVIYKSGYLNKLTRVSGGTYFIALDKESSRLFYWADEEELPVAVIKEKGKLLDYEIVGEKIYTIAVRGLGGTELYVQDLSGKACGGVERCLSSENTHLEEAYEYASVEYLPYVNGEGVELQGWYLKPAGFEEGKKYPTVLFIHGGPQVAYGEVFNLDMQYFAALGYGVIYCNPTGSEGRGGDFGDIRMRYGTIDYEDLVGFARYAAKSLPWVDETRLGVTGGSYGGIMTNWIIGHTDLFKAAISDRSSANNISDFGMSDIGVSFALDTYETTPWGNLDFLWDSSPLKYAPNIKTPTLWIHGMDDYRCTVDNALQMHAALTYFGVPSKVVGFKGEHHGMSRTGKPKHRVRRLEEMRDWFDKYLK</sequence>
<keyword evidence="4" id="KW-1185">Reference proteome</keyword>
<evidence type="ECO:0000313" key="3">
    <source>
        <dbReference type="EMBL" id="NBH62953.1"/>
    </source>
</evidence>
<name>A0A845QQI1_9FIRM</name>
<dbReference type="Gene3D" id="3.40.50.1820">
    <property type="entry name" value="alpha/beta hydrolase"/>
    <property type="match status" value="1"/>
</dbReference>